<dbReference type="Pfam" id="PF03747">
    <property type="entry name" value="ADP_ribosyl_GH"/>
    <property type="match status" value="1"/>
</dbReference>
<name>A0ABS8YNG8_9BACL</name>
<evidence type="ECO:0000313" key="4">
    <source>
        <dbReference type="Proteomes" id="UP001199916"/>
    </source>
</evidence>
<evidence type="ECO:0000313" key="3">
    <source>
        <dbReference type="EMBL" id="MCE5172504.1"/>
    </source>
</evidence>
<comment type="caution">
    <text evidence="3">The sequence shown here is derived from an EMBL/GenBank/DDBJ whole genome shotgun (WGS) entry which is preliminary data.</text>
</comment>
<dbReference type="PANTHER" id="PTHR16222:SF24">
    <property type="entry name" value="ADP-RIBOSYLHYDROLASE ARH3"/>
    <property type="match status" value="1"/>
</dbReference>
<dbReference type="InterPro" id="IPR036705">
    <property type="entry name" value="Ribosyl_crysJ1_sf"/>
</dbReference>
<gene>
    <name evidence="3" type="ORF">LQV63_24830</name>
</gene>
<dbReference type="InterPro" id="IPR005502">
    <property type="entry name" value="Ribosyl_crysJ1"/>
</dbReference>
<keyword evidence="4" id="KW-1185">Reference proteome</keyword>
<dbReference type="Proteomes" id="UP001199916">
    <property type="component" value="Unassembled WGS sequence"/>
</dbReference>
<keyword evidence="2" id="KW-0378">Hydrolase</keyword>
<dbReference type="InterPro" id="IPR050792">
    <property type="entry name" value="ADP-ribosylglycohydrolase"/>
</dbReference>
<comment type="similarity">
    <text evidence="1">Belongs to the ADP-ribosylglycohydrolase family.</text>
</comment>
<dbReference type="SUPFAM" id="SSF101478">
    <property type="entry name" value="ADP-ribosylglycohydrolase"/>
    <property type="match status" value="1"/>
</dbReference>
<dbReference type="PANTHER" id="PTHR16222">
    <property type="entry name" value="ADP-RIBOSYLGLYCOHYDROLASE"/>
    <property type="match status" value="1"/>
</dbReference>
<organism evidence="3 4">
    <name type="scientific">Paenibacillus profundus</name>
    <dbReference type="NCBI Taxonomy" id="1173085"/>
    <lineage>
        <taxon>Bacteria</taxon>
        <taxon>Bacillati</taxon>
        <taxon>Bacillota</taxon>
        <taxon>Bacilli</taxon>
        <taxon>Bacillales</taxon>
        <taxon>Paenibacillaceae</taxon>
        <taxon>Paenibacillus</taxon>
    </lineage>
</organism>
<dbReference type="EMBL" id="JAJNBZ010000030">
    <property type="protein sequence ID" value="MCE5172504.1"/>
    <property type="molecule type" value="Genomic_DNA"/>
</dbReference>
<protein>
    <submittedName>
        <fullName evidence="3">ADP-ribosylglycohydrolase family protein</fullName>
    </submittedName>
</protein>
<accession>A0ABS8YNG8</accession>
<dbReference type="Gene3D" id="1.10.4080.10">
    <property type="entry name" value="ADP-ribosylation/Crystallin J1"/>
    <property type="match status" value="1"/>
</dbReference>
<sequence length="328" mass="35896">MTQGDGSIRTSQLLGGDIGMDKVQAGILGLCVGDALGVPAEFRSRKALIAEPIVEMIGYGSHGQPPGTWSDDSSLTFCLMESIIECKGINLFNIADKFTIWLWRGHWAPHGEVFDVGIATRKAIERINDEFIRPDLAGGKDEFSNGNGSLMRILPLAFYVRNEPLQSRVVTVSQVSSITHRHSISIVACVIYVEIAIHLIHGMTIEDSIKRAYASITELNVFNECADQFNRMFSTEFSSLSMNDIQSSGYVVHTLEASLWCILNTNSYSKAVLQAVNLGDDTDTTAAVTGGIAGIIYGLEQIPQNWINQISKLAEIVSLCTNFEKVSE</sequence>
<reference evidence="3 4" key="1">
    <citation type="submission" date="2021-11" db="EMBL/GenBank/DDBJ databases">
        <title>Draft genome sequence of Paenibacillus profundus YoMME, a new Gram-positive bacteria with exoelectrogenic properties.</title>
        <authorList>
            <person name="Hubenova Y."/>
            <person name="Hubenova E."/>
            <person name="Manasiev Y."/>
            <person name="Peykov S."/>
            <person name="Mitov M."/>
        </authorList>
    </citation>
    <scope>NUCLEOTIDE SEQUENCE [LARGE SCALE GENOMIC DNA]</scope>
    <source>
        <strain evidence="3 4">YoMME</strain>
    </source>
</reference>
<proteinExistence type="inferred from homology"/>
<evidence type="ECO:0000256" key="1">
    <source>
        <dbReference type="ARBA" id="ARBA00010702"/>
    </source>
</evidence>
<evidence type="ECO:0000256" key="2">
    <source>
        <dbReference type="ARBA" id="ARBA00022801"/>
    </source>
</evidence>